<dbReference type="RefSeq" id="WP_145763916.1">
    <property type="nucleotide sequence ID" value="NZ_JBEZHH010000009.1"/>
</dbReference>
<accession>A0A561UW80</accession>
<comment type="caution">
    <text evidence="1">The sequence shown here is derived from an EMBL/GenBank/DDBJ whole genome shotgun (WGS) entry which is preliminary data.</text>
</comment>
<name>A0A561UW80_9ACTN</name>
<sequence>MALTLENAIIQLSDRASAKRRSAAKRLRKLADETAGPALLHSLQGEIGDRRTWETQYEMIMALGACGYRPAVGFLAELAKQPTDDTALHLALGDSIVRLRSPQEGFAAPLEWCLDRGDPSLVDGALRAVAALRAVLDAGTVDRVLDFLDPLDPYDGLRFWAAVAATEWPGERVHTFLESCVAGPRADVADAAATSLESRYQS</sequence>
<dbReference type="InterPro" id="IPR011989">
    <property type="entry name" value="ARM-like"/>
</dbReference>
<proteinExistence type="predicted"/>
<dbReference type="OrthoDB" id="4217093at2"/>
<dbReference type="AlphaFoldDB" id="A0A561UW80"/>
<gene>
    <name evidence="1" type="ORF">FHX80_112055</name>
</gene>
<dbReference type="Gene3D" id="1.25.10.10">
    <property type="entry name" value="Leucine-rich Repeat Variant"/>
    <property type="match status" value="1"/>
</dbReference>
<evidence type="ECO:0008006" key="3">
    <source>
        <dbReference type="Google" id="ProtNLM"/>
    </source>
</evidence>
<dbReference type="InterPro" id="IPR004155">
    <property type="entry name" value="PBS_lyase_HEAT"/>
</dbReference>
<dbReference type="SMART" id="SM00567">
    <property type="entry name" value="EZ_HEAT"/>
    <property type="match status" value="2"/>
</dbReference>
<organism evidence="1 2">
    <name type="scientific">Streptomyces brevispora</name>
    <dbReference type="NCBI Taxonomy" id="887462"/>
    <lineage>
        <taxon>Bacteria</taxon>
        <taxon>Bacillati</taxon>
        <taxon>Actinomycetota</taxon>
        <taxon>Actinomycetes</taxon>
        <taxon>Kitasatosporales</taxon>
        <taxon>Streptomycetaceae</taxon>
        <taxon>Streptomyces</taxon>
    </lineage>
</organism>
<dbReference type="SUPFAM" id="SSF48371">
    <property type="entry name" value="ARM repeat"/>
    <property type="match status" value="1"/>
</dbReference>
<reference evidence="1 2" key="1">
    <citation type="submission" date="2019-06" db="EMBL/GenBank/DDBJ databases">
        <title>Sequencing the genomes of 1000 actinobacteria strains.</title>
        <authorList>
            <person name="Klenk H.-P."/>
        </authorList>
    </citation>
    <scope>NUCLEOTIDE SEQUENCE [LARGE SCALE GENOMIC DNA]</scope>
    <source>
        <strain evidence="1 2">DSM 42059</strain>
    </source>
</reference>
<dbReference type="InterPro" id="IPR016024">
    <property type="entry name" value="ARM-type_fold"/>
</dbReference>
<dbReference type="EMBL" id="VIWW01000001">
    <property type="protein sequence ID" value="TWG03621.1"/>
    <property type="molecule type" value="Genomic_DNA"/>
</dbReference>
<evidence type="ECO:0000313" key="1">
    <source>
        <dbReference type="EMBL" id="TWG03621.1"/>
    </source>
</evidence>
<protein>
    <recommendedName>
        <fullName evidence="3">HEAT repeat protein</fullName>
    </recommendedName>
</protein>
<evidence type="ECO:0000313" key="2">
    <source>
        <dbReference type="Proteomes" id="UP000318186"/>
    </source>
</evidence>
<dbReference type="Pfam" id="PF03130">
    <property type="entry name" value="HEAT_PBS"/>
    <property type="match status" value="1"/>
</dbReference>
<dbReference type="Proteomes" id="UP000318186">
    <property type="component" value="Unassembled WGS sequence"/>
</dbReference>